<protein>
    <submittedName>
        <fullName evidence="2">Transcriptional regulator</fullName>
    </submittedName>
</protein>
<dbReference type="SMART" id="SM01022">
    <property type="entry name" value="ASCH"/>
    <property type="match status" value="1"/>
</dbReference>
<dbReference type="RefSeq" id="WP_075864427.1">
    <property type="nucleotide sequence ID" value="NZ_BDJL01000001.1"/>
</dbReference>
<sequence length="124" mass="14771">MCKILLSINPKHVEKIFSGIKKYEYRKTIFKRKNIEKILIYSTHPIKMIVGEANIEEIIIDEPHIVWEITKDFAGINREFFEDYFKGRKKAIAYKLRDIRKYNTPIELKTLGVDFAPQSFIYID</sequence>
<reference evidence="3" key="1">
    <citation type="submission" date="2016-12" db="EMBL/GenBank/DDBJ databases">
        <title>Draft Genome Sequences od Carboxydothermus pertinax and islandicus, Hydrogenogenic Carboxydotrophic Bacteria.</title>
        <authorList>
            <person name="Fukuyama Y."/>
            <person name="Ohmae K."/>
            <person name="Yoneda Y."/>
            <person name="Yoshida T."/>
            <person name="Sako Y."/>
        </authorList>
    </citation>
    <scope>NUCLEOTIDE SEQUENCE [LARGE SCALE GENOMIC DNA]</scope>
    <source>
        <strain evidence="3">SET</strain>
    </source>
</reference>
<dbReference type="OrthoDB" id="9800495at2"/>
<dbReference type="InterPro" id="IPR015947">
    <property type="entry name" value="PUA-like_sf"/>
</dbReference>
<name>A0A1L8CZ52_9THEO</name>
<proteinExistence type="predicted"/>
<dbReference type="SUPFAM" id="SSF88697">
    <property type="entry name" value="PUA domain-like"/>
    <property type="match status" value="1"/>
</dbReference>
<dbReference type="Gene3D" id="2.30.130.30">
    <property type="entry name" value="Hypothetical protein"/>
    <property type="match status" value="1"/>
</dbReference>
<evidence type="ECO:0000259" key="1">
    <source>
        <dbReference type="SMART" id="SM01022"/>
    </source>
</evidence>
<dbReference type="Pfam" id="PF04266">
    <property type="entry name" value="ASCH"/>
    <property type="match status" value="1"/>
</dbReference>
<organism evidence="2 3">
    <name type="scientific">Carboxydothermus islandicus</name>
    <dbReference type="NCBI Taxonomy" id="661089"/>
    <lineage>
        <taxon>Bacteria</taxon>
        <taxon>Bacillati</taxon>
        <taxon>Bacillota</taxon>
        <taxon>Clostridia</taxon>
        <taxon>Thermoanaerobacterales</taxon>
        <taxon>Thermoanaerobacteraceae</taxon>
        <taxon>Carboxydothermus</taxon>
    </lineage>
</organism>
<evidence type="ECO:0000313" key="2">
    <source>
        <dbReference type="EMBL" id="GAV24215.1"/>
    </source>
</evidence>
<evidence type="ECO:0000313" key="3">
    <source>
        <dbReference type="Proteomes" id="UP000187338"/>
    </source>
</evidence>
<comment type="caution">
    <text evidence="2">The sequence shown here is derived from an EMBL/GenBank/DDBJ whole genome shotgun (WGS) entry which is preliminary data.</text>
</comment>
<accession>A0A1L8CZ52</accession>
<dbReference type="STRING" id="661089.ciss_01480"/>
<dbReference type="Proteomes" id="UP000187338">
    <property type="component" value="Unassembled WGS sequence"/>
</dbReference>
<feature type="domain" description="ASCH" evidence="1">
    <location>
        <begin position="6"/>
        <end position="100"/>
    </location>
</feature>
<dbReference type="InterPro" id="IPR007374">
    <property type="entry name" value="ASCH_domain"/>
</dbReference>
<keyword evidence="3" id="KW-1185">Reference proteome</keyword>
<gene>
    <name evidence="2" type="ORF">ciss_01480</name>
</gene>
<dbReference type="AlphaFoldDB" id="A0A1L8CZ52"/>
<dbReference type="EMBL" id="BDJL01000001">
    <property type="protein sequence ID" value="GAV24215.1"/>
    <property type="molecule type" value="Genomic_DNA"/>
</dbReference>